<evidence type="ECO:0000259" key="10">
    <source>
        <dbReference type="Pfam" id="PF02775"/>
    </source>
</evidence>
<dbReference type="EMBL" id="ML742040">
    <property type="protein sequence ID" value="KAE8153351.1"/>
    <property type="molecule type" value="Genomic_DNA"/>
</dbReference>
<dbReference type="PANTHER" id="PTHR18968:SF13">
    <property type="entry name" value="ACETOLACTATE SYNTHASE CATALYTIC SUBUNIT, MITOCHONDRIAL"/>
    <property type="match status" value="1"/>
</dbReference>
<evidence type="ECO:0000313" key="13">
    <source>
        <dbReference type="Proteomes" id="UP000325780"/>
    </source>
</evidence>
<keyword evidence="6 8" id="KW-0786">Thiamine pyrophosphate</keyword>
<dbReference type="GO" id="GO:0000287">
    <property type="term" value="F:magnesium ion binding"/>
    <property type="evidence" value="ECO:0007669"/>
    <property type="project" value="UniProtKB-UniRule"/>
</dbReference>
<dbReference type="GO" id="GO:0009097">
    <property type="term" value="P:isoleucine biosynthetic process"/>
    <property type="evidence" value="ECO:0007669"/>
    <property type="project" value="UniProtKB-UniPathway"/>
</dbReference>
<comment type="pathway">
    <text evidence="2 8">Amino-acid biosynthesis; L-valine biosynthesis; L-valine from pyruvate: step 1/4.</text>
</comment>
<dbReference type="InterPro" id="IPR012001">
    <property type="entry name" value="Thiamin_PyroP_enz_TPP-bd_dom"/>
</dbReference>
<dbReference type="GO" id="GO:0050660">
    <property type="term" value="F:flavin adenine dinucleotide binding"/>
    <property type="evidence" value="ECO:0007669"/>
    <property type="project" value="InterPro"/>
</dbReference>
<evidence type="ECO:0000256" key="1">
    <source>
        <dbReference type="ARBA" id="ARBA00004974"/>
    </source>
</evidence>
<evidence type="ECO:0000256" key="2">
    <source>
        <dbReference type="ARBA" id="ARBA00005025"/>
    </source>
</evidence>
<dbReference type="Gene3D" id="3.40.50.1220">
    <property type="entry name" value="TPP-binding domain"/>
    <property type="match status" value="1"/>
</dbReference>
<dbReference type="FunFam" id="3.40.50.1220:FF:000008">
    <property type="entry name" value="Acetolactate synthase"/>
    <property type="match status" value="1"/>
</dbReference>
<gene>
    <name evidence="12" type="ORF">BDV25DRAFT_136957</name>
</gene>
<dbReference type="Pfam" id="PF02776">
    <property type="entry name" value="TPP_enzyme_N"/>
    <property type="match status" value="1"/>
</dbReference>
<evidence type="ECO:0000256" key="4">
    <source>
        <dbReference type="ARBA" id="ARBA00013145"/>
    </source>
</evidence>
<sequence length="589" mass="64154">MDYEVLLGLKGGDIVRELLAAHHVEHVFGYPGAAALPIFDAIYKTEHFQFTLAHHEQGAGHMAEGYAKASGKPGVVIVTSGPGSSNLATPMLDALLDGTPMIALCAQVPTYAQGTNAFQEIDIMSLSKPCTKWSTAVQNVRDLPGALDSAFKVAVGGRPGPVLLSLPKDVTAAIFDRSSLDESLQYSPHVCKILSQLRLEPVVGLYKAVDRVAHLVNISKKPVICAGRGIWTATRGPLHLKRLAKKVKAPVTTTLLGLGCYDEEDMDALHMVGSHGAAYANLAIQNADLVIVLGARLDERVVCEKNGFARNAQQAATQSRGGIMHFDIAADNIGKVVQVTEAVCGDLSATLPMLLERVNDREDRLDWLQQIRKWKKMYPFHSPSNSSSITLQTPDVAEELHRQTRSLNQKCVITTGVGQHQMWVARHYRWSLARSMVTTGGLGTMGFGVPSAIGAKLACPDAMVIDFDGDASFCMTMEELLTASQFNIDIRLIIINNQRQRMIADYQIAHYHGRVCQAEQSNPDFLALAKSMGCEGRRCCSRGELGNCIEWLLQTKGPVLLEICTDDDFPMLPIVPNGEPLDHIIIRDG</sequence>
<dbReference type="PROSITE" id="PS00187">
    <property type="entry name" value="TPP_ENZYMES"/>
    <property type="match status" value="1"/>
</dbReference>
<dbReference type="InterPro" id="IPR029035">
    <property type="entry name" value="DHS-like_NAD/FAD-binding_dom"/>
</dbReference>
<dbReference type="SUPFAM" id="SSF52467">
    <property type="entry name" value="DHS-like NAD/FAD-binding domain"/>
    <property type="match status" value="1"/>
</dbReference>
<evidence type="ECO:0000256" key="5">
    <source>
        <dbReference type="ARBA" id="ARBA00022605"/>
    </source>
</evidence>
<dbReference type="InterPro" id="IPR000399">
    <property type="entry name" value="TPP-bd_CS"/>
</dbReference>
<evidence type="ECO:0000256" key="6">
    <source>
        <dbReference type="ARBA" id="ARBA00023052"/>
    </source>
</evidence>
<dbReference type="Pfam" id="PF02775">
    <property type="entry name" value="TPP_enzyme_C"/>
    <property type="match status" value="1"/>
</dbReference>
<keyword evidence="13" id="KW-1185">Reference proteome</keyword>
<evidence type="ECO:0000256" key="7">
    <source>
        <dbReference type="ARBA" id="ARBA00023304"/>
    </source>
</evidence>
<dbReference type="EC" id="2.2.1.6" evidence="4 8"/>
<dbReference type="InterPro" id="IPR012846">
    <property type="entry name" value="Acetolactate_synth_lsu"/>
</dbReference>
<keyword evidence="8" id="KW-0479">Metal-binding</keyword>
<dbReference type="SUPFAM" id="SSF52518">
    <property type="entry name" value="Thiamin diphosphate-binding fold (THDP-binding)"/>
    <property type="match status" value="2"/>
</dbReference>
<organism evidence="12 13">
    <name type="scientific">Aspergillus avenaceus</name>
    <dbReference type="NCBI Taxonomy" id="36643"/>
    <lineage>
        <taxon>Eukaryota</taxon>
        <taxon>Fungi</taxon>
        <taxon>Dikarya</taxon>
        <taxon>Ascomycota</taxon>
        <taxon>Pezizomycotina</taxon>
        <taxon>Eurotiomycetes</taxon>
        <taxon>Eurotiomycetidae</taxon>
        <taxon>Eurotiales</taxon>
        <taxon>Aspergillaceae</taxon>
        <taxon>Aspergillus</taxon>
        <taxon>Aspergillus subgen. Circumdati</taxon>
    </lineage>
</organism>
<evidence type="ECO:0000256" key="8">
    <source>
        <dbReference type="RuleBase" id="RU003591"/>
    </source>
</evidence>
<feature type="domain" description="Thiamine pyrophosphate enzyme TPP-binding" evidence="10">
    <location>
        <begin position="416"/>
        <end position="563"/>
    </location>
</feature>
<evidence type="ECO:0000259" key="9">
    <source>
        <dbReference type="Pfam" id="PF00205"/>
    </source>
</evidence>
<dbReference type="InterPro" id="IPR029061">
    <property type="entry name" value="THDP-binding"/>
</dbReference>
<dbReference type="PANTHER" id="PTHR18968">
    <property type="entry name" value="THIAMINE PYROPHOSPHATE ENZYMES"/>
    <property type="match status" value="1"/>
</dbReference>
<comment type="cofactor">
    <cofactor evidence="8">
        <name>Mg(2+)</name>
        <dbReference type="ChEBI" id="CHEBI:18420"/>
    </cofactor>
    <text evidence="8">Binds 1 Mg(2+) ion per subunit.</text>
</comment>
<reference evidence="12 13" key="1">
    <citation type="submission" date="2019-04" db="EMBL/GenBank/DDBJ databases">
        <title>Friends and foes A comparative genomics study of 23 Aspergillus species from section Flavi.</title>
        <authorList>
            <consortium name="DOE Joint Genome Institute"/>
            <person name="Kjaerbolling I."/>
            <person name="Vesth T."/>
            <person name="Frisvad J.C."/>
            <person name="Nybo J.L."/>
            <person name="Theobald S."/>
            <person name="Kildgaard S."/>
            <person name="Isbrandt T."/>
            <person name="Kuo A."/>
            <person name="Sato A."/>
            <person name="Lyhne E.K."/>
            <person name="Kogle M.E."/>
            <person name="Wiebenga A."/>
            <person name="Kun R.S."/>
            <person name="Lubbers R.J."/>
            <person name="Makela M.R."/>
            <person name="Barry K."/>
            <person name="Chovatia M."/>
            <person name="Clum A."/>
            <person name="Daum C."/>
            <person name="Haridas S."/>
            <person name="He G."/>
            <person name="LaButti K."/>
            <person name="Lipzen A."/>
            <person name="Mondo S."/>
            <person name="Riley R."/>
            <person name="Salamov A."/>
            <person name="Simmons B.A."/>
            <person name="Magnuson J.K."/>
            <person name="Henrissat B."/>
            <person name="Mortensen U.H."/>
            <person name="Larsen T.O."/>
            <person name="Devries R.P."/>
            <person name="Grigoriev I.V."/>
            <person name="Machida M."/>
            <person name="Baker S.E."/>
            <person name="Andersen M.R."/>
        </authorList>
    </citation>
    <scope>NUCLEOTIDE SEQUENCE [LARGE SCALE GENOMIC DNA]</scope>
    <source>
        <strain evidence="12 13">IBT 18842</strain>
    </source>
</reference>
<dbReference type="InterPro" id="IPR045229">
    <property type="entry name" value="TPP_enz"/>
</dbReference>
<feature type="domain" description="Thiamine pyrophosphate enzyme N-terminal TPP-binding" evidence="11">
    <location>
        <begin position="10"/>
        <end position="126"/>
    </location>
</feature>
<keyword evidence="7 8" id="KW-0100">Branched-chain amino acid biosynthesis</keyword>
<dbReference type="GO" id="GO:0030976">
    <property type="term" value="F:thiamine pyrophosphate binding"/>
    <property type="evidence" value="ECO:0007669"/>
    <property type="project" value="UniProtKB-UniRule"/>
</dbReference>
<dbReference type="GO" id="GO:0005948">
    <property type="term" value="C:acetolactate synthase complex"/>
    <property type="evidence" value="ECO:0007669"/>
    <property type="project" value="TreeGrafter"/>
</dbReference>
<dbReference type="GO" id="GO:0003984">
    <property type="term" value="F:acetolactate synthase activity"/>
    <property type="evidence" value="ECO:0007669"/>
    <property type="project" value="UniProtKB-EC"/>
</dbReference>
<dbReference type="UniPathway" id="UPA00047">
    <property type="reaction ID" value="UER00055"/>
</dbReference>
<comment type="catalytic activity">
    <reaction evidence="8">
        <text>2 pyruvate + H(+) = (2S)-2-acetolactate + CO2</text>
        <dbReference type="Rhea" id="RHEA:25249"/>
        <dbReference type="ChEBI" id="CHEBI:15361"/>
        <dbReference type="ChEBI" id="CHEBI:15378"/>
        <dbReference type="ChEBI" id="CHEBI:16526"/>
        <dbReference type="ChEBI" id="CHEBI:58476"/>
        <dbReference type="EC" id="2.2.1.6"/>
    </reaction>
</comment>
<name>A0A5N6U560_ASPAV</name>
<dbReference type="AlphaFoldDB" id="A0A5N6U560"/>
<protein>
    <recommendedName>
        <fullName evidence="4 8">Acetolactate synthase</fullName>
        <ecNumber evidence="4 8">2.2.1.6</ecNumber>
    </recommendedName>
</protein>
<dbReference type="OrthoDB" id="16262at2759"/>
<dbReference type="UniPathway" id="UPA00049">
    <property type="reaction ID" value="UER00059"/>
</dbReference>
<accession>A0A5N6U560</accession>
<dbReference type="Pfam" id="PF00205">
    <property type="entry name" value="TPP_enzyme_M"/>
    <property type="match status" value="1"/>
</dbReference>
<dbReference type="GO" id="GO:0005739">
    <property type="term" value="C:mitochondrion"/>
    <property type="evidence" value="ECO:0007669"/>
    <property type="project" value="TreeGrafter"/>
</dbReference>
<comment type="pathway">
    <text evidence="1 8">Amino-acid biosynthesis; L-isoleucine biosynthesis; L-isoleucine from 2-oxobutanoate: step 1/4.</text>
</comment>
<dbReference type="InterPro" id="IPR011766">
    <property type="entry name" value="TPP_enzyme_TPP-bd"/>
</dbReference>
<comment type="similarity">
    <text evidence="3 8">Belongs to the TPP enzyme family.</text>
</comment>
<evidence type="ECO:0000256" key="3">
    <source>
        <dbReference type="ARBA" id="ARBA00007812"/>
    </source>
</evidence>
<dbReference type="CDD" id="cd07035">
    <property type="entry name" value="TPP_PYR_POX_like"/>
    <property type="match status" value="1"/>
</dbReference>
<dbReference type="InterPro" id="IPR012000">
    <property type="entry name" value="Thiamin_PyroP_enz_cen_dom"/>
</dbReference>
<keyword evidence="8" id="KW-0460">Magnesium</keyword>
<proteinExistence type="inferred from homology"/>
<keyword evidence="5 8" id="KW-0028">Amino-acid biosynthesis</keyword>
<dbReference type="GO" id="GO:0009099">
    <property type="term" value="P:L-valine biosynthetic process"/>
    <property type="evidence" value="ECO:0007669"/>
    <property type="project" value="UniProtKB-UniPathway"/>
</dbReference>
<evidence type="ECO:0000259" key="11">
    <source>
        <dbReference type="Pfam" id="PF02776"/>
    </source>
</evidence>
<dbReference type="FunFam" id="3.40.50.970:FF:000007">
    <property type="entry name" value="Acetolactate synthase"/>
    <property type="match status" value="1"/>
</dbReference>
<dbReference type="NCBIfam" id="TIGR00118">
    <property type="entry name" value="acolac_lg"/>
    <property type="match status" value="1"/>
</dbReference>
<dbReference type="Gene3D" id="3.40.50.970">
    <property type="match status" value="2"/>
</dbReference>
<evidence type="ECO:0000313" key="12">
    <source>
        <dbReference type="EMBL" id="KAE8153351.1"/>
    </source>
</evidence>
<keyword evidence="8" id="KW-0808">Transferase</keyword>
<dbReference type="Proteomes" id="UP000325780">
    <property type="component" value="Unassembled WGS sequence"/>
</dbReference>
<feature type="domain" description="Thiamine pyrophosphate enzyme central" evidence="9">
    <location>
        <begin position="209"/>
        <end position="354"/>
    </location>
</feature>
<comment type="cofactor">
    <cofactor evidence="8">
        <name>thiamine diphosphate</name>
        <dbReference type="ChEBI" id="CHEBI:58937"/>
    </cofactor>
    <text evidence="8">Binds 1 thiamine pyrophosphate per subunit.</text>
</comment>